<dbReference type="AlphaFoldDB" id="A0A562SRD6"/>
<keyword evidence="2" id="KW-1185">Reference proteome</keyword>
<protein>
    <submittedName>
        <fullName evidence="1">Uncharacterized protein</fullName>
    </submittedName>
</protein>
<sequence>MPHTFDAHITSLVNDILWASSQQEISDLMAATIIIIEQKEADQQKRNTIVERLKEELSLFNPFNKDAQQWSNIKLAKILLNRYLQEQSVVITEE</sequence>
<evidence type="ECO:0000313" key="1">
    <source>
        <dbReference type="EMBL" id="TWI83801.1"/>
    </source>
</evidence>
<comment type="caution">
    <text evidence="1">The sequence shown here is derived from an EMBL/GenBank/DDBJ whole genome shotgun (WGS) entry which is preliminary data.</text>
</comment>
<dbReference type="Proteomes" id="UP000316167">
    <property type="component" value="Unassembled WGS sequence"/>
</dbReference>
<organism evidence="1 2">
    <name type="scientific">Lacibacter cauensis</name>
    <dbReference type="NCBI Taxonomy" id="510947"/>
    <lineage>
        <taxon>Bacteria</taxon>
        <taxon>Pseudomonadati</taxon>
        <taxon>Bacteroidota</taxon>
        <taxon>Chitinophagia</taxon>
        <taxon>Chitinophagales</taxon>
        <taxon>Chitinophagaceae</taxon>
        <taxon>Lacibacter</taxon>
    </lineage>
</organism>
<name>A0A562SRD6_9BACT</name>
<accession>A0A562SRD6</accession>
<dbReference type="RefSeq" id="WP_144886089.1">
    <property type="nucleotide sequence ID" value="NZ_VLLE01000003.1"/>
</dbReference>
<dbReference type="OrthoDB" id="681031at2"/>
<proteinExistence type="predicted"/>
<reference evidence="1 2" key="1">
    <citation type="journal article" date="2015" name="Stand. Genomic Sci.">
        <title>Genomic Encyclopedia of Bacterial and Archaeal Type Strains, Phase III: the genomes of soil and plant-associated and newly described type strains.</title>
        <authorList>
            <person name="Whitman W.B."/>
            <person name="Woyke T."/>
            <person name="Klenk H.P."/>
            <person name="Zhou Y."/>
            <person name="Lilburn T.G."/>
            <person name="Beck B.J."/>
            <person name="De Vos P."/>
            <person name="Vandamme P."/>
            <person name="Eisen J.A."/>
            <person name="Garrity G."/>
            <person name="Hugenholtz P."/>
            <person name="Kyrpides N.C."/>
        </authorList>
    </citation>
    <scope>NUCLEOTIDE SEQUENCE [LARGE SCALE GENOMIC DNA]</scope>
    <source>
        <strain evidence="1 2">CGMCC 1.7271</strain>
    </source>
</reference>
<dbReference type="EMBL" id="VLLE01000003">
    <property type="protein sequence ID" value="TWI83801.1"/>
    <property type="molecule type" value="Genomic_DNA"/>
</dbReference>
<gene>
    <name evidence="1" type="ORF">IQ13_1919</name>
</gene>
<evidence type="ECO:0000313" key="2">
    <source>
        <dbReference type="Proteomes" id="UP000316167"/>
    </source>
</evidence>